<sequence length="641" mass="71252">MDPPLGGYSPTSPPPHTHIPVAQRTGSSHKLAPNASIEIHTILEASIGKLHKAIPRQWLLQNFDGWSELYLKTSLCAAYGPLTELHGLRTRLECGWSQVVRLLASKLGEPGSIPSEVAPGFSHVEIMSDDGTGRRVFSGISRFPRPFIAALLHTDLASPSADLETAKRPRIPRTPQPHLSTKCRNAVRHSKPAVVPASREPLAARNSQSDIRPVPSALRNKQGNGNAHNATPFRLCALVYSVLAQQWSRGCWWNQQAYQDGELFPLPLLYILFSQSLVPAGRAGRRLSPGLWHGAVSGRGCNWLNEDQSRGLLSEGGQLPLDRGTASSPQRASPSSPLLPRLTSSTPLALGDANFLQRKQVSPITKPHTDVIWLLIRVRGRVGVMWSIYAPPNEAHFTHSGQSTGRTVPVCCLHTMTKFIRVVACVLHVSRALVVHRLPWIDAEKLLRSLCYIGEVPDPIRSGAEQVLFARGGHKAIAVGQCVYSRYLTPVFSTIPSLHSHRRLRSQPSDVTQWLSFVFAFRRTWVRIPVRPTSMVPINYSGRLLGWIPTLSLQVEQWRPYWFYRHKVCQIDTQGPGSGVRPSHQPSWFRQPSCPPYCIQRKGNVKCNAKVCYCVRSLSLHVMKTRAKDDPRECVMPIAHP</sequence>
<evidence type="ECO:0000313" key="2">
    <source>
        <dbReference type="EMBL" id="KAJ8871890.1"/>
    </source>
</evidence>
<comment type="caution">
    <text evidence="2">The sequence shown here is derived from an EMBL/GenBank/DDBJ whole genome shotgun (WGS) entry which is preliminary data.</text>
</comment>
<protein>
    <submittedName>
        <fullName evidence="2">Uncharacterized protein</fullName>
    </submittedName>
</protein>
<feature type="compositionally biased region" description="Low complexity" evidence="1">
    <location>
        <begin position="325"/>
        <end position="341"/>
    </location>
</feature>
<feature type="region of interest" description="Disordered" evidence="1">
    <location>
        <begin position="161"/>
        <end position="209"/>
    </location>
</feature>
<accession>A0ABQ9GIN7</accession>
<gene>
    <name evidence="2" type="ORF">PR048_028230</name>
</gene>
<reference evidence="2 3" key="1">
    <citation type="submission" date="2023-02" db="EMBL/GenBank/DDBJ databases">
        <title>LHISI_Scaffold_Assembly.</title>
        <authorList>
            <person name="Stuart O.P."/>
            <person name="Cleave R."/>
            <person name="Magrath M.J.L."/>
            <person name="Mikheyev A.S."/>
        </authorList>
    </citation>
    <scope>NUCLEOTIDE SEQUENCE [LARGE SCALE GENOMIC DNA]</scope>
    <source>
        <strain evidence="2">Daus_M_001</strain>
        <tissue evidence="2">Leg muscle</tissue>
    </source>
</reference>
<keyword evidence="3" id="KW-1185">Reference proteome</keyword>
<dbReference type="EMBL" id="JARBHB010000012">
    <property type="protein sequence ID" value="KAJ8871890.1"/>
    <property type="molecule type" value="Genomic_DNA"/>
</dbReference>
<evidence type="ECO:0000313" key="3">
    <source>
        <dbReference type="Proteomes" id="UP001159363"/>
    </source>
</evidence>
<dbReference type="Proteomes" id="UP001159363">
    <property type="component" value="Chromosome 11"/>
</dbReference>
<feature type="region of interest" description="Disordered" evidence="1">
    <location>
        <begin position="314"/>
        <end position="341"/>
    </location>
</feature>
<evidence type="ECO:0000256" key="1">
    <source>
        <dbReference type="SAM" id="MobiDB-lite"/>
    </source>
</evidence>
<proteinExistence type="predicted"/>
<name>A0ABQ9GIN7_9NEOP</name>
<feature type="region of interest" description="Disordered" evidence="1">
    <location>
        <begin position="1"/>
        <end position="27"/>
    </location>
</feature>
<organism evidence="2 3">
    <name type="scientific">Dryococelus australis</name>
    <dbReference type="NCBI Taxonomy" id="614101"/>
    <lineage>
        <taxon>Eukaryota</taxon>
        <taxon>Metazoa</taxon>
        <taxon>Ecdysozoa</taxon>
        <taxon>Arthropoda</taxon>
        <taxon>Hexapoda</taxon>
        <taxon>Insecta</taxon>
        <taxon>Pterygota</taxon>
        <taxon>Neoptera</taxon>
        <taxon>Polyneoptera</taxon>
        <taxon>Phasmatodea</taxon>
        <taxon>Verophasmatodea</taxon>
        <taxon>Anareolatae</taxon>
        <taxon>Phasmatidae</taxon>
        <taxon>Eurycanthinae</taxon>
        <taxon>Dryococelus</taxon>
    </lineage>
</organism>